<protein>
    <submittedName>
        <fullName evidence="2">Uncharacterized protein</fullName>
    </submittedName>
</protein>
<comment type="caution">
    <text evidence="2">The sequence shown here is derived from an EMBL/GenBank/DDBJ whole genome shotgun (WGS) entry which is preliminary data.</text>
</comment>
<organism evidence="2 3">
    <name type="scientific">Tribonema minus</name>
    <dbReference type="NCBI Taxonomy" id="303371"/>
    <lineage>
        <taxon>Eukaryota</taxon>
        <taxon>Sar</taxon>
        <taxon>Stramenopiles</taxon>
        <taxon>Ochrophyta</taxon>
        <taxon>PX clade</taxon>
        <taxon>Xanthophyceae</taxon>
        <taxon>Tribonematales</taxon>
        <taxon>Tribonemataceae</taxon>
        <taxon>Tribonema</taxon>
    </lineage>
</organism>
<evidence type="ECO:0000256" key="1">
    <source>
        <dbReference type="SAM" id="MobiDB-lite"/>
    </source>
</evidence>
<accession>A0A836CD34</accession>
<evidence type="ECO:0000313" key="3">
    <source>
        <dbReference type="Proteomes" id="UP000664859"/>
    </source>
</evidence>
<dbReference type="Proteomes" id="UP000664859">
    <property type="component" value="Unassembled WGS sequence"/>
</dbReference>
<sequence length="167" mass="16272">MHAEPVVTAQHVAAALLGPAGRSGSGGGSTGGGGGDGSSPLAGLLGAQEAALCAELVERAGAAARLLPDACRRSEWMGGATAHPATFAAVYGALATAAAVMIAGRHHIPPPALEEAAAAAAAALAQSNFEIHPYVTGVLRCIATAASGQVAGIDASSKHAFNFLTLE</sequence>
<dbReference type="AlphaFoldDB" id="A0A836CD34"/>
<feature type="region of interest" description="Disordered" evidence="1">
    <location>
        <begin position="18"/>
        <end position="40"/>
    </location>
</feature>
<proteinExistence type="predicted"/>
<gene>
    <name evidence="2" type="ORF">JKP88DRAFT_221697</name>
</gene>
<dbReference type="EMBL" id="JAFCMP010000279">
    <property type="protein sequence ID" value="KAG5181990.1"/>
    <property type="molecule type" value="Genomic_DNA"/>
</dbReference>
<keyword evidence="3" id="KW-1185">Reference proteome</keyword>
<name>A0A836CD34_9STRA</name>
<reference evidence="2" key="1">
    <citation type="submission" date="2021-02" db="EMBL/GenBank/DDBJ databases">
        <title>First Annotated Genome of the Yellow-green Alga Tribonema minus.</title>
        <authorList>
            <person name="Mahan K.M."/>
        </authorList>
    </citation>
    <scope>NUCLEOTIDE SEQUENCE</scope>
    <source>
        <strain evidence="2">UTEX B ZZ1240</strain>
    </source>
</reference>
<evidence type="ECO:0000313" key="2">
    <source>
        <dbReference type="EMBL" id="KAG5181990.1"/>
    </source>
</evidence>
<feature type="compositionally biased region" description="Gly residues" evidence="1">
    <location>
        <begin position="21"/>
        <end position="37"/>
    </location>
</feature>